<feature type="compositionally biased region" description="Basic and acidic residues" evidence="1">
    <location>
        <begin position="97"/>
        <end position="118"/>
    </location>
</feature>
<sequence length="348" mass="37558">MGILKKLVIFVVVVSLPFFLSSLVYATYSINSQGKLSERALGEVLSKGNGDENNEDKDEVTSSGKSNSEAADKEKKDEQEDDEDGGDDSDEPSDSGNTEKERAELKFRTEGSESESKFRISAKNGKIEIKAKNVGDQLVAQESASESGEQVEVETHENKFKIKIKARGDELEIEQKGIGALTHFPISIGEENELIITTPAGTKVVTILPDQAVQHILQSNIMDRVLAFRASLASPSPFSTPSAEATASAEPTETPEATEEAELVSATPTASITPAPSGESEETEEIELIEADGILVYRIKGAKDFRLVGVVPVSAAITAQVSAETGEVLSVEQPWYIRFLPFLFFNAT</sequence>
<feature type="region of interest" description="Disordered" evidence="1">
    <location>
        <begin position="45"/>
        <end position="119"/>
    </location>
</feature>
<dbReference type="STRING" id="1618436.UV59_C0037G0002"/>
<name>A0A0G1F9G5_9BACT</name>
<dbReference type="Proteomes" id="UP000034543">
    <property type="component" value="Unassembled WGS sequence"/>
</dbReference>
<gene>
    <name evidence="2" type="ORF">UV59_C0037G0002</name>
</gene>
<dbReference type="EMBL" id="LCFB01000037">
    <property type="protein sequence ID" value="KKS83513.1"/>
    <property type="molecule type" value="Genomic_DNA"/>
</dbReference>
<organism evidence="2 3">
    <name type="scientific">Candidatus Gottesmanbacteria bacterium GW2011_GWA1_43_11</name>
    <dbReference type="NCBI Taxonomy" id="1618436"/>
    <lineage>
        <taxon>Bacteria</taxon>
        <taxon>Candidatus Gottesmaniibacteriota</taxon>
    </lineage>
</organism>
<proteinExistence type="predicted"/>
<feature type="region of interest" description="Disordered" evidence="1">
    <location>
        <begin position="237"/>
        <end position="284"/>
    </location>
</feature>
<dbReference type="AlphaFoldDB" id="A0A0G1F9G5"/>
<evidence type="ECO:0000256" key="1">
    <source>
        <dbReference type="SAM" id="MobiDB-lite"/>
    </source>
</evidence>
<feature type="compositionally biased region" description="Low complexity" evidence="1">
    <location>
        <begin position="237"/>
        <end position="255"/>
    </location>
</feature>
<evidence type="ECO:0000313" key="2">
    <source>
        <dbReference type="EMBL" id="KKS83513.1"/>
    </source>
</evidence>
<evidence type="ECO:0000313" key="3">
    <source>
        <dbReference type="Proteomes" id="UP000034543"/>
    </source>
</evidence>
<feature type="compositionally biased region" description="Acidic residues" evidence="1">
    <location>
        <begin position="79"/>
        <end position="93"/>
    </location>
</feature>
<accession>A0A0G1F9G5</accession>
<comment type="caution">
    <text evidence="2">The sequence shown here is derived from an EMBL/GenBank/DDBJ whole genome shotgun (WGS) entry which is preliminary data.</text>
</comment>
<reference evidence="2 3" key="1">
    <citation type="journal article" date="2015" name="Nature">
        <title>rRNA introns, odd ribosomes, and small enigmatic genomes across a large radiation of phyla.</title>
        <authorList>
            <person name="Brown C.T."/>
            <person name="Hug L.A."/>
            <person name="Thomas B.C."/>
            <person name="Sharon I."/>
            <person name="Castelle C.J."/>
            <person name="Singh A."/>
            <person name="Wilkins M.J."/>
            <person name="Williams K.H."/>
            <person name="Banfield J.F."/>
        </authorList>
    </citation>
    <scope>NUCLEOTIDE SEQUENCE [LARGE SCALE GENOMIC DNA]</scope>
</reference>
<protein>
    <submittedName>
        <fullName evidence="2">Uncharacterized protein</fullName>
    </submittedName>
</protein>